<organism evidence="1 2">
    <name type="scientific">Caerostris extrusa</name>
    <name type="common">Bark spider</name>
    <name type="synonym">Caerostris bankana</name>
    <dbReference type="NCBI Taxonomy" id="172846"/>
    <lineage>
        <taxon>Eukaryota</taxon>
        <taxon>Metazoa</taxon>
        <taxon>Ecdysozoa</taxon>
        <taxon>Arthropoda</taxon>
        <taxon>Chelicerata</taxon>
        <taxon>Arachnida</taxon>
        <taxon>Araneae</taxon>
        <taxon>Araneomorphae</taxon>
        <taxon>Entelegynae</taxon>
        <taxon>Araneoidea</taxon>
        <taxon>Araneidae</taxon>
        <taxon>Caerostris</taxon>
    </lineage>
</organism>
<reference evidence="1 2" key="1">
    <citation type="submission" date="2021-06" db="EMBL/GenBank/DDBJ databases">
        <title>Caerostris extrusa draft genome.</title>
        <authorList>
            <person name="Kono N."/>
            <person name="Arakawa K."/>
        </authorList>
    </citation>
    <scope>NUCLEOTIDE SEQUENCE [LARGE SCALE GENOMIC DNA]</scope>
</reference>
<sequence length="94" mass="10921">RNIFCQVKHTQPPLRPFIKRWTPPSVLMQQKKKMEIAHLGVVWPEIWPTKVFRKQSGKFQLKISSKKSSFVSFAVPPLDVTCIRKCSSSPSWIL</sequence>
<dbReference type="Proteomes" id="UP001054945">
    <property type="component" value="Unassembled WGS sequence"/>
</dbReference>
<dbReference type="EMBL" id="BPLR01021173">
    <property type="protein sequence ID" value="GIX86816.1"/>
    <property type="molecule type" value="Genomic_DNA"/>
</dbReference>
<dbReference type="AlphaFoldDB" id="A0AAV4NT49"/>
<accession>A0AAV4NT49</accession>
<name>A0AAV4NT49_CAEEX</name>
<proteinExistence type="predicted"/>
<protein>
    <submittedName>
        <fullName evidence="1">Uncharacterized protein</fullName>
    </submittedName>
</protein>
<feature type="non-terminal residue" evidence="1">
    <location>
        <position position="1"/>
    </location>
</feature>
<comment type="caution">
    <text evidence="1">The sequence shown here is derived from an EMBL/GenBank/DDBJ whole genome shotgun (WGS) entry which is preliminary data.</text>
</comment>
<keyword evidence="2" id="KW-1185">Reference proteome</keyword>
<evidence type="ECO:0000313" key="1">
    <source>
        <dbReference type="EMBL" id="GIX86816.1"/>
    </source>
</evidence>
<evidence type="ECO:0000313" key="2">
    <source>
        <dbReference type="Proteomes" id="UP001054945"/>
    </source>
</evidence>
<gene>
    <name evidence="1" type="ORF">CEXT_621421</name>
</gene>